<organism evidence="2 3">
    <name type="scientific">Sphingomonas hominis</name>
    <dbReference type="NCBI Taxonomy" id="2741495"/>
    <lineage>
        <taxon>Bacteria</taxon>
        <taxon>Pseudomonadati</taxon>
        <taxon>Pseudomonadota</taxon>
        <taxon>Alphaproteobacteria</taxon>
        <taxon>Sphingomonadales</taxon>
        <taxon>Sphingomonadaceae</taxon>
        <taxon>Sphingomonas</taxon>
    </lineage>
</organism>
<dbReference type="Proteomes" id="UP000621447">
    <property type="component" value="Unassembled WGS sequence"/>
</dbReference>
<dbReference type="InterPro" id="IPR011681">
    <property type="entry name" value="GcrA"/>
</dbReference>
<evidence type="ECO:0000313" key="2">
    <source>
        <dbReference type="EMBL" id="NTS64984.1"/>
    </source>
</evidence>
<feature type="compositionally biased region" description="Low complexity" evidence="1">
    <location>
        <begin position="65"/>
        <end position="107"/>
    </location>
</feature>
<sequence length="265" mass="28105">MSWTDERIDTLKTMWEAGQTASQIAEALGGVSRNAVIGKAHRLGLQSRPSPVVSKEEARAQAAAAAAQGAASLDVSAEPAAAEPVEAAALAPSPEPVSAAAEPMAVERQPDPEPEPVVEIAADAADEVEEHADADEESDDTPPPAPVRERPVEQQPILRSVGPGGFVRQAPGEQQAPSTPAPPRRLVPARTAPEYANKTSLLDLSDKICKWPLGHPGEPDFHFCGEKVNPGFPYCVTHCGHAYQAQLPRRDRRAAPLPFGGPRMR</sequence>
<protein>
    <submittedName>
        <fullName evidence="2">GcrA cell cycle regulator</fullName>
    </submittedName>
</protein>
<dbReference type="RefSeq" id="WP_174193468.1">
    <property type="nucleotide sequence ID" value="NZ_JABULH010000002.1"/>
</dbReference>
<dbReference type="Gene3D" id="1.10.10.60">
    <property type="entry name" value="Homeodomain-like"/>
    <property type="match status" value="1"/>
</dbReference>
<accession>A0ABX2JGV9</accession>
<evidence type="ECO:0000256" key="1">
    <source>
        <dbReference type="SAM" id="MobiDB-lite"/>
    </source>
</evidence>
<evidence type="ECO:0000313" key="3">
    <source>
        <dbReference type="Proteomes" id="UP000621447"/>
    </source>
</evidence>
<feature type="region of interest" description="Disordered" evidence="1">
    <location>
        <begin position="65"/>
        <end position="190"/>
    </location>
</feature>
<keyword evidence="3" id="KW-1185">Reference proteome</keyword>
<comment type="caution">
    <text evidence="2">The sequence shown here is derived from an EMBL/GenBank/DDBJ whole genome shotgun (WGS) entry which is preliminary data.</text>
</comment>
<name>A0ABX2JGV9_9SPHN</name>
<gene>
    <name evidence="2" type="ORF">HRV97_07390</name>
</gene>
<proteinExistence type="predicted"/>
<dbReference type="Pfam" id="PF07750">
    <property type="entry name" value="GcrA"/>
    <property type="match status" value="2"/>
</dbReference>
<dbReference type="EMBL" id="JABULH010000002">
    <property type="protein sequence ID" value="NTS64984.1"/>
    <property type="molecule type" value="Genomic_DNA"/>
</dbReference>
<reference evidence="2 3" key="1">
    <citation type="submission" date="2020-06" db="EMBL/GenBank/DDBJ databases">
        <title>Sphingomonas hominis sp. nov., a member of the Sphingomonas, isolated from the hair of a 22-year-old girl.</title>
        <authorList>
            <person name="Zhang D.-F."/>
            <person name="Cui X.-W."/>
        </authorList>
    </citation>
    <scope>NUCLEOTIDE SEQUENCE [LARGE SCALE GENOMIC DNA]</scope>
    <source>
        <strain evidence="2 3">HHU CXW</strain>
    </source>
</reference>
<feature type="compositionally biased region" description="Acidic residues" evidence="1">
    <location>
        <begin position="124"/>
        <end position="140"/>
    </location>
</feature>